<evidence type="ECO:0000313" key="9">
    <source>
        <dbReference type="Proteomes" id="UP001596072"/>
    </source>
</evidence>
<evidence type="ECO:0000256" key="2">
    <source>
        <dbReference type="ARBA" id="ARBA00022676"/>
    </source>
</evidence>
<evidence type="ECO:0000256" key="1">
    <source>
        <dbReference type="ARBA" id="ARBA00022649"/>
    </source>
</evidence>
<comment type="caution">
    <text evidence="8">The sequence shown here is derived from an EMBL/GenBank/DDBJ whole genome shotgun (WGS) entry which is preliminary data.</text>
</comment>
<evidence type="ECO:0000256" key="6">
    <source>
        <dbReference type="PROSITE-ProRule" id="PRU01362"/>
    </source>
</evidence>
<keyword evidence="4" id="KW-0548">Nucleotidyltransferase</keyword>
<proteinExistence type="inferred from homology"/>
<dbReference type="PROSITE" id="PS52018">
    <property type="entry name" value="DART"/>
    <property type="match status" value="1"/>
</dbReference>
<evidence type="ECO:0000256" key="4">
    <source>
        <dbReference type="ARBA" id="ARBA00022695"/>
    </source>
</evidence>
<keyword evidence="2" id="KW-0328">Glycosyltransferase</keyword>
<dbReference type="InterPro" id="IPR029494">
    <property type="entry name" value="DarT"/>
</dbReference>
<keyword evidence="1 6" id="KW-1277">Toxin-antitoxin system</keyword>
<evidence type="ECO:0000256" key="5">
    <source>
        <dbReference type="ARBA" id="ARBA00023125"/>
    </source>
</evidence>
<sequence>MTPTDIAAVVAARAITEILHFTTNFGLIGVAAKAAVLSRELLDTDQYLEHICKPVWGSRWKDADWVGYVNMSISHISHRMFTVSRKRHDGADLWWPVLSFRPDILSDPGVVFATTNNSYEETVKRGEGVDGLEALFGPAIPWGHHGSVSTRRTSMPDSWTTNDQAEVLYPTQLGLDHLQAVYVETEDLVDEANGILSLWPATENVPVTCKPEVYL</sequence>
<comment type="caution">
    <text evidence="6">Lacks conserved residue(s) required for the propagation of feature annotation.</text>
</comment>
<organism evidence="8 9">
    <name type="scientific">Nocardioides vastitatis</name>
    <dbReference type="NCBI Taxonomy" id="2568655"/>
    <lineage>
        <taxon>Bacteria</taxon>
        <taxon>Bacillati</taxon>
        <taxon>Actinomycetota</taxon>
        <taxon>Actinomycetes</taxon>
        <taxon>Propionibacteriales</taxon>
        <taxon>Nocardioidaceae</taxon>
        <taxon>Nocardioides</taxon>
    </lineage>
</organism>
<dbReference type="Pfam" id="PF14487">
    <property type="entry name" value="DarT"/>
    <property type="match status" value="1"/>
</dbReference>
<evidence type="ECO:0000313" key="8">
    <source>
        <dbReference type="EMBL" id="MFC5731169.1"/>
    </source>
</evidence>
<keyword evidence="3" id="KW-0808">Transferase</keyword>
<keyword evidence="5 6" id="KW-0238">DNA-binding</keyword>
<gene>
    <name evidence="8" type="ORF">ACFPQB_19820</name>
</gene>
<feature type="domain" description="DarT" evidence="7">
    <location>
        <begin position="16"/>
        <end position="215"/>
    </location>
</feature>
<dbReference type="RefSeq" id="WP_136433328.1">
    <property type="nucleotide sequence ID" value="NZ_JBHSNS010000013.1"/>
</dbReference>
<keyword evidence="9" id="KW-1185">Reference proteome</keyword>
<dbReference type="Proteomes" id="UP001596072">
    <property type="component" value="Unassembled WGS sequence"/>
</dbReference>
<protein>
    <submittedName>
        <fullName evidence="8">DarT ssDNA thymidine ADP-ribosyltransferase family protein</fullName>
    </submittedName>
</protein>
<name>A0ABW0ZPG0_9ACTN</name>
<accession>A0ABW0ZPG0</accession>
<dbReference type="EMBL" id="JBHSNS010000013">
    <property type="protein sequence ID" value="MFC5731169.1"/>
    <property type="molecule type" value="Genomic_DNA"/>
</dbReference>
<comment type="similarity">
    <text evidence="6">Belongs to the DarT ADP-ribosyltransferase family.</text>
</comment>
<reference evidence="9" key="1">
    <citation type="journal article" date="2019" name="Int. J. Syst. Evol. Microbiol.">
        <title>The Global Catalogue of Microorganisms (GCM) 10K type strain sequencing project: providing services to taxonomists for standard genome sequencing and annotation.</title>
        <authorList>
            <consortium name="The Broad Institute Genomics Platform"/>
            <consortium name="The Broad Institute Genome Sequencing Center for Infectious Disease"/>
            <person name="Wu L."/>
            <person name="Ma J."/>
        </authorList>
    </citation>
    <scope>NUCLEOTIDE SEQUENCE [LARGE SCALE GENOMIC DNA]</scope>
    <source>
        <strain evidence="9">YIM 94188</strain>
    </source>
</reference>
<evidence type="ECO:0000259" key="7">
    <source>
        <dbReference type="PROSITE" id="PS52018"/>
    </source>
</evidence>
<evidence type="ECO:0000256" key="3">
    <source>
        <dbReference type="ARBA" id="ARBA00022679"/>
    </source>
</evidence>